<dbReference type="InterPro" id="IPR001296">
    <property type="entry name" value="Glyco_trans_1"/>
</dbReference>
<sequence length="379" mass="43971">MKILMVSIPTLHFFRWTDQLKNAGHEVFWFDITGMSAPVKRLNWVQQRVNWKLNYRYPGRVFLKKQFSEIYNFIQRFNEKNTASEFEKYLNEVKPDVVHSFAIYLACSPIYEVMMKHKNQKWVYSSWGSDLYYFQNNPSYLKNIKQVLPRVNYLFTDCNRDYEIAKQYGFNGEFLGIFPGGGGFNLKHVQKFHLPINKRKTILIKGFQGRSGRAITVLKAIINLQEQLKHYKIIVFGAPNEVFQFVENSNLKNWENLQVLGRINHENVVELMGKALIYIGNSNSDGMPNTLLEAIIMGAFPIQSNPGNATSEIITPNKNGLLINDCENPLEIEKLLANALINSELINTAYIINQEELKQKLDRETIRWSVLQKYASIAP</sequence>
<feature type="domain" description="Glycosyltransferase subfamily 4-like N-terminal" evidence="3">
    <location>
        <begin position="81"/>
        <end position="146"/>
    </location>
</feature>
<keyword evidence="1 4" id="KW-0808">Transferase</keyword>
<feature type="domain" description="Glycosyl transferase family 1" evidence="2">
    <location>
        <begin position="198"/>
        <end position="345"/>
    </location>
</feature>
<dbReference type="GO" id="GO:0016757">
    <property type="term" value="F:glycosyltransferase activity"/>
    <property type="evidence" value="ECO:0007669"/>
    <property type="project" value="InterPro"/>
</dbReference>
<dbReference type="EMBL" id="JTDW01000005">
    <property type="protein sequence ID" value="KJD35922.1"/>
    <property type="molecule type" value="Genomic_DNA"/>
</dbReference>
<name>A0A0D7WDV0_9FLAO</name>
<dbReference type="Pfam" id="PF13477">
    <property type="entry name" value="Glyco_trans_4_2"/>
    <property type="match status" value="1"/>
</dbReference>
<dbReference type="Proteomes" id="UP000032578">
    <property type="component" value="Unassembled WGS sequence"/>
</dbReference>
<dbReference type="PANTHER" id="PTHR46401:SF2">
    <property type="entry name" value="GLYCOSYLTRANSFERASE WBBK-RELATED"/>
    <property type="match status" value="1"/>
</dbReference>
<dbReference type="InterPro" id="IPR028098">
    <property type="entry name" value="Glyco_trans_4-like_N"/>
</dbReference>
<dbReference type="Gene3D" id="3.40.50.2000">
    <property type="entry name" value="Glycogen Phosphorylase B"/>
    <property type="match status" value="2"/>
</dbReference>
<evidence type="ECO:0000259" key="2">
    <source>
        <dbReference type="Pfam" id="PF00534"/>
    </source>
</evidence>
<dbReference type="Pfam" id="PF00534">
    <property type="entry name" value="Glycos_transf_1"/>
    <property type="match status" value="1"/>
</dbReference>
<dbReference type="SUPFAM" id="SSF53756">
    <property type="entry name" value="UDP-Glycosyltransferase/glycogen phosphorylase"/>
    <property type="match status" value="1"/>
</dbReference>
<organism evidence="4 5">
    <name type="scientific">Neotamlana sedimentorum</name>
    <dbReference type="NCBI Taxonomy" id="1435349"/>
    <lineage>
        <taxon>Bacteria</taxon>
        <taxon>Pseudomonadati</taxon>
        <taxon>Bacteroidota</taxon>
        <taxon>Flavobacteriia</taxon>
        <taxon>Flavobacteriales</taxon>
        <taxon>Flavobacteriaceae</taxon>
        <taxon>Neotamlana</taxon>
    </lineage>
</organism>
<dbReference type="AlphaFoldDB" id="A0A0D7WDV0"/>
<dbReference type="PANTHER" id="PTHR46401">
    <property type="entry name" value="GLYCOSYLTRANSFERASE WBBK-RELATED"/>
    <property type="match status" value="1"/>
</dbReference>
<accession>A0A0D7WDV0</accession>
<comment type="caution">
    <text evidence="4">The sequence shown here is derived from an EMBL/GenBank/DDBJ whole genome shotgun (WGS) entry which is preliminary data.</text>
</comment>
<gene>
    <name evidence="4" type="ORF">PW52_09370</name>
</gene>
<dbReference type="OrthoDB" id="1411429at2"/>
<proteinExistence type="predicted"/>
<dbReference type="RefSeq" id="WP_044632652.1">
    <property type="nucleotide sequence ID" value="NZ_JTDW01000005.1"/>
</dbReference>
<dbReference type="GO" id="GO:0009103">
    <property type="term" value="P:lipopolysaccharide biosynthetic process"/>
    <property type="evidence" value="ECO:0007669"/>
    <property type="project" value="TreeGrafter"/>
</dbReference>
<dbReference type="PATRIC" id="fig|1435349.4.peg.2861"/>
<keyword evidence="5" id="KW-1185">Reference proteome</keyword>
<evidence type="ECO:0000259" key="3">
    <source>
        <dbReference type="Pfam" id="PF13477"/>
    </source>
</evidence>
<evidence type="ECO:0000313" key="5">
    <source>
        <dbReference type="Proteomes" id="UP000032578"/>
    </source>
</evidence>
<dbReference type="STRING" id="1435349.PW52_09370"/>
<evidence type="ECO:0000313" key="4">
    <source>
        <dbReference type="EMBL" id="KJD35922.1"/>
    </source>
</evidence>
<evidence type="ECO:0000256" key="1">
    <source>
        <dbReference type="ARBA" id="ARBA00022679"/>
    </source>
</evidence>
<reference evidence="4 5" key="1">
    <citation type="submission" date="2014-11" db="EMBL/GenBank/DDBJ databases">
        <title>Tamlana sedimentorum sp. nov., isolated from shallow sand sediments of the Sea of Japan.</title>
        <authorList>
            <person name="Romanenko L.A."/>
        </authorList>
    </citation>
    <scope>NUCLEOTIDE SEQUENCE [LARGE SCALE GENOMIC DNA]</scope>
    <source>
        <strain evidence="4 5">JCM 19808</strain>
    </source>
</reference>
<protein>
    <submittedName>
        <fullName evidence="4">Glycosyl transferase family 1</fullName>
    </submittedName>
</protein>